<name>A0A8J4M303_9BACL</name>
<dbReference type="EMBL" id="BOVK01000028">
    <property type="protein sequence ID" value="GIQ69472.1"/>
    <property type="molecule type" value="Genomic_DNA"/>
</dbReference>
<accession>A0A8J4M303</accession>
<dbReference type="GO" id="GO:0006644">
    <property type="term" value="P:phospholipid metabolic process"/>
    <property type="evidence" value="ECO:0007669"/>
    <property type="project" value="TreeGrafter"/>
</dbReference>
<dbReference type="InterPro" id="IPR017946">
    <property type="entry name" value="PLC-like_Pdiesterase_TIM-brl"/>
</dbReference>
<dbReference type="InterPro" id="IPR030395">
    <property type="entry name" value="GP_PDE_dom"/>
</dbReference>
<comment type="caution">
    <text evidence="2">The sequence shown here is derived from an EMBL/GenBank/DDBJ whole genome shotgun (WGS) entry which is preliminary data.</text>
</comment>
<dbReference type="InterPro" id="IPR035992">
    <property type="entry name" value="Ricin_B-like_lectins"/>
</dbReference>
<dbReference type="PROSITE" id="PS50231">
    <property type="entry name" value="RICIN_B_LECTIN"/>
    <property type="match status" value="2"/>
</dbReference>
<dbReference type="Gene3D" id="3.20.20.190">
    <property type="entry name" value="Phosphatidylinositol (PI) phosphodiesterase"/>
    <property type="match status" value="1"/>
</dbReference>
<dbReference type="Pfam" id="PF14200">
    <property type="entry name" value="RicinB_lectin_2"/>
    <property type="match status" value="3"/>
</dbReference>
<dbReference type="InterPro" id="IPR000772">
    <property type="entry name" value="Ricin_B_lectin"/>
</dbReference>
<dbReference type="PROSITE" id="PS51704">
    <property type="entry name" value="GP_PDE"/>
    <property type="match status" value="1"/>
</dbReference>
<dbReference type="GO" id="GO:0008889">
    <property type="term" value="F:glycerophosphodiester phosphodiesterase activity"/>
    <property type="evidence" value="ECO:0007669"/>
    <property type="project" value="TreeGrafter"/>
</dbReference>
<evidence type="ECO:0000313" key="2">
    <source>
        <dbReference type="EMBL" id="GIQ69472.1"/>
    </source>
</evidence>
<proteinExistence type="predicted"/>
<keyword evidence="3" id="KW-1185">Reference proteome</keyword>
<dbReference type="PANTHER" id="PTHR46320">
    <property type="entry name" value="GLYCEROPHOSPHODIESTER PHOSPHODIESTERASE 1"/>
    <property type="match status" value="1"/>
</dbReference>
<dbReference type="SUPFAM" id="SSF50370">
    <property type="entry name" value="Ricin B-like lectins"/>
    <property type="match status" value="2"/>
</dbReference>
<evidence type="ECO:0000313" key="3">
    <source>
        <dbReference type="Proteomes" id="UP000677918"/>
    </source>
</evidence>
<protein>
    <recommendedName>
        <fullName evidence="1">GP-PDE domain-containing protein</fullName>
    </recommendedName>
</protein>
<sequence>MPGLLKPAVENTLEAIDNAAHLKFEMVELDLKLTSDNQLVLMHDYTAGRVLPRLDPSYDGLAWDPVSAMLSNGYQPQLHDDWQTMHMYNSLIKDRSYMELHTPAKPLVLFDRNGNEELATIMGTTVRGEFIQTTQQVHTLKTALEYIGDNYPGMTVVLDLRHFEEVVEALHVIDQVSDCRNIPAKDWVILKPFANVFKGGWYNWAHRNPAFPHDESVVGKLGPIAYDYKWIPAISGRQITGNAPGSPPSIPGAPGPDVSQITGDVLQYVVDWLRELGGAVVTIELGIGDYATSPSNIQLAYDYATTYTTTMQAWRPPDMMADQQVTDPGKCLEKVNGNCVREATIIGFNWKDDGLGVYPIHKELYRTYEDVRKTAGIITADSVMEVLRSETFSRPIVQAAISRPYDSMFGDTTLTGVVDNRMYKLLNLGSGKALDVDNAGVLNRSNVQLWRDNGSGAQEWVFVPDSAGTYGLQNTNSGKYLDVADGGTANRTNVQIYERNFSGAQQWKVEYDPLHRAYKIWNPQSGKALDAAGGGMSDGTNVQIYSSNDTLAQRWLLIPVDHYAVYNIRSSSYLHADGYISDGTNVNVTNNPQYMWKPIRRGDGSYSLIGMGRGVPHMLTPVGSNDFDNVELYAENYADNQNWWLFTDEEGVTSLINKQSGKALDTYGNAAGANVIIHTPNGEPAQQWIFHQ</sequence>
<dbReference type="AlphaFoldDB" id="A0A8J4M303"/>
<dbReference type="CDD" id="cd00161">
    <property type="entry name" value="beta-trefoil_Ricin-like"/>
    <property type="match status" value="2"/>
</dbReference>
<dbReference type="GO" id="GO:0005886">
    <property type="term" value="C:plasma membrane"/>
    <property type="evidence" value="ECO:0007669"/>
    <property type="project" value="TreeGrafter"/>
</dbReference>
<reference evidence="2" key="1">
    <citation type="submission" date="2021-04" db="EMBL/GenBank/DDBJ databases">
        <title>Draft genome sequence of Xylanibacillus composti strain K13.</title>
        <authorList>
            <person name="Uke A."/>
            <person name="Chhe C."/>
            <person name="Baramee S."/>
            <person name="Kosugi A."/>
        </authorList>
    </citation>
    <scope>NUCLEOTIDE SEQUENCE</scope>
    <source>
        <strain evidence="2">K13</strain>
    </source>
</reference>
<feature type="domain" description="GP-PDE" evidence="1">
    <location>
        <begin position="1"/>
        <end position="59"/>
    </location>
</feature>
<dbReference type="SUPFAM" id="SSF51695">
    <property type="entry name" value="PLC-like phosphodiesterases"/>
    <property type="match status" value="1"/>
</dbReference>
<dbReference type="GO" id="GO:0070291">
    <property type="term" value="P:N-acylethanolamine metabolic process"/>
    <property type="evidence" value="ECO:0007669"/>
    <property type="project" value="TreeGrafter"/>
</dbReference>
<dbReference type="SMART" id="SM00458">
    <property type="entry name" value="RICIN"/>
    <property type="match status" value="1"/>
</dbReference>
<organism evidence="2 3">
    <name type="scientific">Xylanibacillus composti</name>
    <dbReference type="NCBI Taxonomy" id="1572762"/>
    <lineage>
        <taxon>Bacteria</taxon>
        <taxon>Bacillati</taxon>
        <taxon>Bacillota</taxon>
        <taxon>Bacilli</taxon>
        <taxon>Bacillales</taxon>
        <taxon>Paenibacillaceae</taxon>
        <taxon>Xylanibacillus</taxon>
    </lineage>
</organism>
<dbReference type="GO" id="GO:0006580">
    <property type="term" value="P:ethanolamine metabolic process"/>
    <property type="evidence" value="ECO:0007669"/>
    <property type="project" value="TreeGrafter"/>
</dbReference>
<dbReference type="Proteomes" id="UP000677918">
    <property type="component" value="Unassembled WGS sequence"/>
</dbReference>
<gene>
    <name evidence="2" type="ORF">XYCOK13_22960</name>
</gene>
<evidence type="ECO:0000259" key="1">
    <source>
        <dbReference type="PROSITE" id="PS51704"/>
    </source>
</evidence>
<dbReference type="Gene3D" id="2.80.10.50">
    <property type="match status" value="4"/>
</dbReference>
<dbReference type="PANTHER" id="PTHR46320:SF1">
    <property type="entry name" value="GLYCEROPHOSPHODIESTER PHOSPHODIESTERASE 1"/>
    <property type="match status" value="1"/>
</dbReference>
<dbReference type="Pfam" id="PF03009">
    <property type="entry name" value="GDPD"/>
    <property type="match status" value="1"/>
</dbReference>